<keyword evidence="3 8" id="KW-0694">RNA-binding</keyword>
<dbReference type="InterPro" id="IPR019926">
    <property type="entry name" value="Ribosomal_uL3_CS"/>
</dbReference>
<evidence type="ECO:0000313" key="10">
    <source>
        <dbReference type="Proteomes" id="UP000011910"/>
    </source>
</evidence>
<dbReference type="Gene3D" id="3.30.160.810">
    <property type="match status" value="1"/>
</dbReference>
<dbReference type="FunFam" id="3.30.160.810:FF:000001">
    <property type="entry name" value="50S ribosomal protein L3"/>
    <property type="match status" value="1"/>
</dbReference>
<dbReference type="PANTHER" id="PTHR11229">
    <property type="entry name" value="50S RIBOSOMAL PROTEIN L3"/>
    <property type="match status" value="1"/>
</dbReference>
<reference evidence="9 10" key="1">
    <citation type="journal article" date="2013" name="Genome Announc.">
        <title>Draft Genome Sequence of Cesiribacter andamanensis Strain AMV16T, Isolated from a Soil Sample from a Mud Volcano in the Andaman Islands, India.</title>
        <authorList>
            <person name="Shivaji S."/>
            <person name="Ara S."/>
            <person name="Begum Z."/>
            <person name="Srinivas T.N."/>
            <person name="Singh A."/>
            <person name="Kumar Pinnaka A."/>
        </authorList>
    </citation>
    <scope>NUCLEOTIDE SEQUENCE [LARGE SCALE GENOMIC DNA]</scope>
    <source>
        <strain evidence="9 10">AMV16</strain>
    </source>
</reference>
<dbReference type="InterPro" id="IPR000597">
    <property type="entry name" value="Ribosomal_uL3"/>
</dbReference>
<evidence type="ECO:0000256" key="4">
    <source>
        <dbReference type="ARBA" id="ARBA00022980"/>
    </source>
</evidence>
<evidence type="ECO:0000256" key="5">
    <source>
        <dbReference type="ARBA" id="ARBA00023274"/>
    </source>
</evidence>
<accession>M7N9V8</accession>
<dbReference type="NCBIfam" id="TIGR03625">
    <property type="entry name" value="L3_bact"/>
    <property type="match status" value="1"/>
</dbReference>
<dbReference type="AlphaFoldDB" id="M7N9V8"/>
<keyword evidence="2 8" id="KW-0699">rRNA-binding</keyword>
<evidence type="ECO:0000256" key="6">
    <source>
        <dbReference type="NCBIfam" id="TIGR03625"/>
    </source>
</evidence>
<dbReference type="PATRIC" id="fig|1279009.4.peg.803"/>
<dbReference type="InterPro" id="IPR019927">
    <property type="entry name" value="Ribosomal_uL3_bac/org-type"/>
</dbReference>
<dbReference type="InterPro" id="IPR009000">
    <property type="entry name" value="Transl_B-barrel_sf"/>
</dbReference>
<keyword evidence="4 7" id="KW-0689">Ribosomal protein</keyword>
<dbReference type="GO" id="GO:0019843">
    <property type="term" value="F:rRNA binding"/>
    <property type="evidence" value="ECO:0007669"/>
    <property type="project" value="UniProtKB-KW"/>
</dbReference>
<dbReference type="GO" id="GO:0003735">
    <property type="term" value="F:structural constituent of ribosome"/>
    <property type="evidence" value="ECO:0007669"/>
    <property type="project" value="UniProtKB-UniRule"/>
</dbReference>
<dbReference type="Pfam" id="PF00297">
    <property type="entry name" value="Ribosomal_L3"/>
    <property type="match status" value="1"/>
</dbReference>
<comment type="function">
    <text evidence="8">One of the primary rRNA binding proteins, it binds directly near the 3'-end of the 23S rRNA, where it nucleates assembly of the 50S subunit.</text>
</comment>
<evidence type="ECO:0000256" key="2">
    <source>
        <dbReference type="ARBA" id="ARBA00022730"/>
    </source>
</evidence>
<gene>
    <name evidence="9" type="primary">rplC</name>
    <name evidence="9" type="ORF">ADICEAN_00792</name>
</gene>
<dbReference type="Gene3D" id="2.40.30.10">
    <property type="entry name" value="Translation factors"/>
    <property type="match status" value="1"/>
</dbReference>
<comment type="caution">
    <text evidence="9">The sequence shown here is derived from an EMBL/GenBank/DDBJ whole genome shotgun (WGS) entry which is preliminary data.</text>
</comment>
<keyword evidence="5 7" id="KW-0687">Ribonucleoprotein</keyword>
<dbReference type="FunFam" id="2.40.30.10:FF:000047">
    <property type="entry name" value="50S ribosomal protein L3"/>
    <property type="match status" value="1"/>
</dbReference>
<sequence>MTSIFSADGQNVACTVVEAGPCVVTQVKDEETDGYRAVQLAYGERKEKHTSKALAGHFAKAKTTPKRKVVEFRDFRVEFEGGVAIGNEIKAGEVFIEGDFVDAIGTSKGKGFQGVVKRHGFSGVGEATHGQHNRLRAPGSIGACSFPSRVFKGQRMAGRTGGRRVKMVNLRVLKIFPEQNLLLVSGSIPGAKNSYVILEK</sequence>
<name>M7N9V8_9BACT</name>
<organism evidence="9 10">
    <name type="scientific">Cesiribacter andamanensis AMV16</name>
    <dbReference type="NCBI Taxonomy" id="1279009"/>
    <lineage>
        <taxon>Bacteria</taxon>
        <taxon>Pseudomonadati</taxon>
        <taxon>Bacteroidota</taxon>
        <taxon>Cytophagia</taxon>
        <taxon>Cytophagales</taxon>
        <taxon>Cesiribacteraceae</taxon>
        <taxon>Cesiribacter</taxon>
    </lineage>
</organism>
<dbReference type="eggNOG" id="COG0087">
    <property type="taxonomic scope" value="Bacteria"/>
</dbReference>
<dbReference type="GO" id="GO:0006412">
    <property type="term" value="P:translation"/>
    <property type="evidence" value="ECO:0007669"/>
    <property type="project" value="UniProtKB-UniRule"/>
</dbReference>
<dbReference type="Proteomes" id="UP000011910">
    <property type="component" value="Unassembled WGS sequence"/>
</dbReference>
<dbReference type="SUPFAM" id="SSF50447">
    <property type="entry name" value="Translation proteins"/>
    <property type="match status" value="1"/>
</dbReference>
<proteinExistence type="inferred from homology"/>
<evidence type="ECO:0000313" key="9">
    <source>
        <dbReference type="EMBL" id="EMR04052.1"/>
    </source>
</evidence>
<dbReference type="EMBL" id="AODQ01000012">
    <property type="protein sequence ID" value="EMR04052.1"/>
    <property type="molecule type" value="Genomic_DNA"/>
</dbReference>
<dbReference type="GO" id="GO:0022625">
    <property type="term" value="C:cytosolic large ribosomal subunit"/>
    <property type="evidence" value="ECO:0007669"/>
    <property type="project" value="TreeGrafter"/>
</dbReference>
<protein>
    <recommendedName>
        <fullName evidence="6 8">50S ribosomal protein L3</fullName>
    </recommendedName>
</protein>
<dbReference type="STRING" id="1279009.ADICEAN_00792"/>
<dbReference type="PANTHER" id="PTHR11229:SF16">
    <property type="entry name" value="LARGE RIBOSOMAL SUBUNIT PROTEIN UL3C"/>
    <property type="match status" value="1"/>
</dbReference>
<evidence type="ECO:0000256" key="7">
    <source>
        <dbReference type="RuleBase" id="RU003905"/>
    </source>
</evidence>
<dbReference type="PROSITE" id="PS00474">
    <property type="entry name" value="RIBOSOMAL_L3"/>
    <property type="match status" value="1"/>
</dbReference>
<comment type="subunit">
    <text evidence="8">Part of the 50S ribosomal subunit. Forms a cluster with proteins L14 and L19.</text>
</comment>
<comment type="similarity">
    <text evidence="1 7">Belongs to the universal ribosomal protein uL3 family.</text>
</comment>
<keyword evidence="10" id="KW-1185">Reference proteome</keyword>
<evidence type="ECO:0000256" key="3">
    <source>
        <dbReference type="ARBA" id="ARBA00022884"/>
    </source>
</evidence>
<evidence type="ECO:0000256" key="1">
    <source>
        <dbReference type="ARBA" id="ARBA00006540"/>
    </source>
</evidence>
<evidence type="ECO:0000256" key="8">
    <source>
        <dbReference type="RuleBase" id="RU003906"/>
    </source>
</evidence>